<comment type="catalytic activity">
    <reaction evidence="2">
        <text>(R)-glycerate + NAD(+) = 3-hydroxypyruvate + NADH + H(+)</text>
        <dbReference type="Rhea" id="RHEA:17905"/>
        <dbReference type="ChEBI" id="CHEBI:15378"/>
        <dbReference type="ChEBI" id="CHEBI:16659"/>
        <dbReference type="ChEBI" id="CHEBI:17180"/>
        <dbReference type="ChEBI" id="CHEBI:57540"/>
        <dbReference type="ChEBI" id="CHEBI:57945"/>
        <dbReference type="EC" id="1.1.1.81"/>
    </reaction>
</comment>
<proteinExistence type="inferred from homology"/>
<evidence type="ECO:0000259" key="11">
    <source>
        <dbReference type="Pfam" id="PF02826"/>
    </source>
</evidence>
<evidence type="ECO:0000256" key="1">
    <source>
        <dbReference type="ARBA" id="ARBA00023002"/>
    </source>
</evidence>
<dbReference type="Pfam" id="PF00389">
    <property type="entry name" value="2-Hacid_dh"/>
    <property type="match status" value="1"/>
</dbReference>
<dbReference type="STRING" id="454006.SAMN05421825_1299"/>
<dbReference type="FunFam" id="3.40.50.720:FF:000026">
    <property type="entry name" value="Glyoxylate/hydroxypyruvate reductase B"/>
    <property type="match status" value="1"/>
</dbReference>
<dbReference type="InterPro" id="IPR036291">
    <property type="entry name" value="NAD(P)-bd_dom_sf"/>
</dbReference>
<dbReference type="Proteomes" id="UP000199203">
    <property type="component" value="Unassembled WGS sequence"/>
</dbReference>
<dbReference type="InterPro" id="IPR006139">
    <property type="entry name" value="D-isomer_2_OHA_DH_cat_dom"/>
</dbReference>
<dbReference type="PROSITE" id="PS00065">
    <property type="entry name" value="D_2_HYDROXYACID_DH_1"/>
    <property type="match status" value="1"/>
</dbReference>
<dbReference type="EC" id="1.1.1.81" evidence="7"/>
<dbReference type="Gene3D" id="3.40.50.720">
    <property type="entry name" value="NAD(P)-binding Rossmann-like Domain"/>
    <property type="match status" value="2"/>
</dbReference>
<dbReference type="PANTHER" id="PTHR10996:SF257">
    <property type="entry name" value="GLYOXYLATE REDUCTASE 1"/>
    <property type="match status" value="1"/>
</dbReference>
<organism evidence="12 13">
    <name type="scientific">Epilithonimonas hungarica</name>
    <dbReference type="NCBI Taxonomy" id="454006"/>
    <lineage>
        <taxon>Bacteria</taxon>
        <taxon>Pseudomonadati</taxon>
        <taxon>Bacteroidota</taxon>
        <taxon>Flavobacteriia</taxon>
        <taxon>Flavobacteriales</taxon>
        <taxon>Weeksellaceae</taxon>
        <taxon>Chryseobacterium group</taxon>
        <taxon>Epilithonimonas</taxon>
    </lineage>
</organism>
<evidence type="ECO:0000259" key="10">
    <source>
        <dbReference type="Pfam" id="PF00389"/>
    </source>
</evidence>
<dbReference type="InterPro" id="IPR050223">
    <property type="entry name" value="D-isomer_2-hydroxyacid_DH"/>
</dbReference>
<dbReference type="GO" id="GO:0030267">
    <property type="term" value="F:glyoxylate reductase (NADPH) activity"/>
    <property type="evidence" value="ECO:0007669"/>
    <property type="project" value="UniProtKB-EC"/>
</dbReference>
<dbReference type="SUPFAM" id="SSF52283">
    <property type="entry name" value="Formate/glycerate dehydrogenase catalytic domain-like"/>
    <property type="match status" value="1"/>
</dbReference>
<comment type="catalytic activity">
    <reaction evidence="3">
        <text>(R)-glycerate + NADP(+) = 3-hydroxypyruvate + NADPH + H(+)</text>
        <dbReference type="Rhea" id="RHEA:18657"/>
        <dbReference type="ChEBI" id="CHEBI:15378"/>
        <dbReference type="ChEBI" id="CHEBI:16659"/>
        <dbReference type="ChEBI" id="CHEBI:17180"/>
        <dbReference type="ChEBI" id="CHEBI:57783"/>
        <dbReference type="ChEBI" id="CHEBI:58349"/>
        <dbReference type="EC" id="1.1.1.81"/>
    </reaction>
</comment>
<comment type="similarity">
    <text evidence="5">Belongs to the D-isomer specific 2-hydroxyacid dehydrogenase family. GhrB subfamily.</text>
</comment>
<evidence type="ECO:0000256" key="5">
    <source>
        <dbReference type="ARBA" id="ARBA00061278"/>
    </source>
</evidence>
<evidence type="ECO:0000256" key="6">
    <source>
        <dbReference type="ARBA" id="ARBA00066661"/>
    </source>
</evidence>
<gene>
    <name evidence="12" type="ORF">SAMN05421825_1299</name>
</gene>
<dbReference type="InterPro" id="IPR029752">
    <property type="entry name" value="D-isomer_DH_CS1"/>
</dbReference>
<evidence type="ECO:0000313" key="13">
    <source>
        <dbReference type="Proteomes" id="UP000199203"/>
    </source>
</evidence>
<evidence type="ECO:0000256" key="9">
    <source>
        <dbReference type="RuleBase" id="RU003719"/>
    </source>
</evidence>
<comment type="catalytic activity">
    <reaction evidence="4">
        <text>glycolate + NADP(+) = glyoxylate + NADPH + H(+)</text>
        <dbReference type="Rhea" id="RHEA:10992"/>
        <dbReference type="ChEBI" id="CHEBI:15378"/>
        <dbReference type="ChEBI" id="CHEBI:29805"/>
        <dbReference type="ChEBI" id="CHEBI:36655"/>
        <dbReference type="ChEBI" id="CHEBI:57783"/>
        <dbReference type="ChEBI" id="CHEBI:58349"/>
        <dbReference type="EC" id="1.1.1.79"/>
    </reaction>
</comment>
<dbReference type="GO" id="GO:0016618">
    <property type="term" value="F:hydroxypyruvate reductase [NAD(P)H] activity"/>
    <property type="evidence" value="ECO:0007669"/>
    <property type="project" value="UniProtKB-EC"/>
</dbReference>
<dbReference type="EMBL" id="FNBH01000001">
    <property type="protein sequence ID" value="SDF20829.1"/>
    <property type="molecule type" value="Genomic_DNA"/>
</dbReference>
<dbReference type="EC" id="1.1.1.79" evidence="6"/>
<evidence type="ECO:0000256" key="2">
    <source>
        <dbReference type="ARBA" id="ARBA00051801"/>
    </source>
</evidence>
<accession>A0A1G7J8L6</accession>
<sequence length="344" mass="38786">MKQDIKTGASFRFLHLNLSIKMKVFINKRIPQIGIDLLKENNLQIIDLENDDPSHEEWLENCKKADIILNVGKNKYDKDFFENCPNVKAISLFSVGFDQVDIAEATKRKIPVGNTPDVLSKATSDVAFLLMQMVSRKANYNIDKVKSGSWKDFDALEQLGQELYGKTLGILGLGRIGFEMAEKCKAAFGMDIIYHNRSHNEQAENELDAKYVSFEELVQSSDVISIHANYTTEQADMFNRSVFDKMKSNLIFINTARGGFHNEKDLYEALRSGKIWGAGLDVTNPEPMNHENPLLQLPNICILPHIGSATIEARNGMSKIAAENIIAFSQNQPMPHCVNPEIYQ</sequence>
<evidence type="ECO:0000256" key="4">
    <source>
        <dbReference type="ARBA" id="ARBA00052769"/>
    </source>
</evidence>
<keyword evidence="1 9" id="KW-0560">Oxidoreductase</keyword>
<dbReference type="CDD" id="cd05301">
    <property type="entry name" value="GDH"/>
    <property type="match status" value="1"/>
</dbReference>
<evidence type="ECO:0000313" key="12">
    <source>
        <dbReference type="EMBL" id="SDF20829.1"/>
    </source>
</evidence>
<dbReference type="Pfam" id="PF02826">
    <property type="entry name" value="2-Hacid_dh_C"/>
    <property type="match status" value="1"/>
</dbReference>
<feature type="domain" description="D-isomer specific 2-hydroxyacid dehydrogenase catalytic" evidence="10">
    <location>
        <begin position="25"/>
        <end position="339"/>
    </location>
</feature>
<dbReference type="GO" id="GO:0051287">
    <property type="term" value="F:NAD binding"/>
    <property type="evidence" value="ECO:0007669"/>
    <property type="project" value="InterPro"/>
</dbReference>
<dbReference type="PANTHER" id="PTHR10996">
    <property type="entry name" value="2-HYDROXYACID DEHYDROGENASE-RELATED"/>
    <property type="match status" value="1"/>
</dbReference>
<protein>
    <recommendedName>
        <fullName evidence="8">Glyoxylate/hydroxypyruvate reductase B</fullName>
        <ecNumber evidence="6">1.1.1.79</ecNumber>
        <ecNumber evidence="7">1.1.1.81</ecNumber>
    </recommendedName>
</protein>
<keyword evidence="13" id="KW-1185">Reference proteome</keyword>
<evidence type="ECO:0000256" key="7">
    <source>
        <dbReference type="ARBA" id="ARBA00066674"/>
    </source>
</evidence>
<name>A0A1G7J8L6_9FLAO</name>
<dbReference type="SUPFAM" id="SSF51735">
    <property type="entry name" value="NAD(P)-binding Rossmann-fold domains"/>
    <property type="match status" value="1"/>
</dbReference>
<dbReference type="AlphaFoldDB" id="A0A1G7J8L6"/>
<reference evidence="13" key="1">
    <citation type="submission" date="2016-10" db="EMBL/GenBank/DDBJ databases">
        <authorList>
            <person name="Varghese N."/>
            <person name="Submissions S."/>
        </authorList>
    </citation>
    <scope>NUCLEOTIDE SEQUENCE [LARGE SCALE GENOMIC DNA]</scope>
    <source>
        <strain evidence="13">DSM 19684</strain>
    </source>
</reference>
<evidence type="ECO:0000256" key="8">
    <source>
        <dbReference type="ARBA" id="ARBA00073362"/>
    </source>
</evidence>
<dbReference type="InterPro" id="IPR006140">
    <property type="entry name" value="D-isomer_DH_NAD-bd"/>
</dbReference>
<feature type="domain" description="D-isomer specific 2-hydroxyacid dehydrogenase NAD-binding" evidence="11">
    <location>
        <begin position="130"/>
        <end position="307"/>
    </location>
</feature>
<evidence type="ECO:0000256" key="3">
    <source>
        <dbReference type="ARBA" id="ARBA00052239"/>
    </source>
</evidence>
<dbReference type="GO" id="GO:0005829">
    <property type="term" value="C:cytosol"/>
    <property type="evidence" value="ECO:0007669"/>
    <property type="project" value="TreeGrafter"/>
</dbReference>